<dbReference type="PANTHER" id="PTHR11422">
    <property type="entry name" value="T-CELL SURFACE GLYCOPROTEIN CD4"/>
    <property type="match status" value="1"/>
</dbReference>
<dbReference type="FunFam" id="2.60.40.10:FF:004846">
    <property type="match status" value="1"/>
</dbReference>
<reference evidence="4" key="1">
    <citation type="submission" date="2011-12" db="EMBL/GenBank/DDBJ databases">
        <title>The Draft Genome of Lepisosteus oculatus.</title>
        <authorList>
            <consortium name="The Broad Institute Genome Assembly &amp; Analysis Group"/>
            <consortium name="Computational R&amp;D Group"/>
            <consortium name="and Sequencing Platform"/>
            <person name="Di Palma F."/>
            <person name="Alfoldi J."/>
            <person name="Johnson J."/>
            <person name="Berlin A."/>
            <person name="Gnerre S."/>
            <person name="Jaffe D."/>
            <person name="MacCallum I."/>
            <person name="Young S."/>
            <person name="Walker B.J."/>
            <person name="Lander E.S."/>
            <person name="Lindblad-Toh K."/>
        </authorList>
    </citation>
    <scope>NUCLEOTIDE SEQUENCE [LARGE SCALE GENOMIC DNA]</scope>
</reference>
<evidence type="ECO:0000256" key="1">
    <source>
        <dbReference type="SAM" id="SignalP"/>
    </source>
</evidence>
<dbReference type="InterPro" id="IPR036179">
    <property type="entry name" value="Ig-like_dom_sf"/>
</dbReference>
<keyword evidence="4" id="KW-1185">Reference proteome</keyword>
<dbReference type="InterPro" id="IPR013783">
    <property type="entry name" value="Ig-like_fold"/>
</dbReference>
<feature type="chain" id="PRO_5004868310" description="Ig-like domain-containing protein" evidence="1">
    <location>
        <begin position="22"/>
        <end position="305"/>
    </location>
</feature>
<dbReference type="InterPro" id="IPR007110">
    <property type="entry name" value="Ig-like_dom"/>
</dbReference>
<dbReference type="InterPro" id="IPR003599">
    <property type="entry name" value="Ig_sub"/>
</dbReference>
<dbReference type="SMART" id="SM00409">
    <property type="entry name" value="IG"/>
    <property type="match status" value="2"/>
</dbReference>
<dbReference type="Gene3D" id="2.60.40.10">
    <property type="entry name" value="Immunoglobulins"/>
    <property type="match status" value="2"/>
</dbReference>
<name>W5MK28_LEPOC</name>
<dbReference type="Ensembl" id="ENSLOCT00000008747.1">
    <property type="protein sequence ID" value="ENSLOCP00000008737.1"/>
    <property type="gene ID" value="ENSLOCG00000007220.1"/>
</dbReference>
<proteinExistence type="predicted"/>
<feature type="domain" description="Ig-like" evidence="2">
    <location>
        <begin position="35"/>
        <end position="105"/>
    </location>
</feature>
<evidence type="ECO:0000259" key="2">
    <source>
        <dbReference type="PROSITE" id="PS50835"/>
    </source>
</evidence>
<feature type="signal peptide" evidence="1">
    <location>
        <begin position="1"/>
        <end position="21"/>
    </location>
</feature>
<dbReference type="FunFam" id="2.60.40.10:FF:002349">
    <property type="entry name" value="CD4-2 molecule, tandem duplicate 2"/>
    <property type="match status" value="1"/>
</dbReference>
<evidence type="ECO:0000313" key="4">
    <source>
        <dbReference type="Proteomes" id="UP000018468"/>
    </source>
</evidence>
<dbReference type="SMART" id="SM00406">
    <property type="entry name" value="IGv"/>
    <property type="match status" value="1"/>
</dbReference>
<dbReference type="Proteomes" id="UP000018468">
    <property type="component" value="Linkage group LG26"/>
</dbReference>
<dbReference type="SMART" id="SM00408">
    <property type="entry name" value="IGc2"/>
    <property type="match status" value="2"/>
</dbReference>
<evidence type="ECO:0000313" key="3">
    <source>
        <dbReference type="Ensembl" id="ENSLOCP00000008737.1"/>
    </source>
</evidence>
<dbReference type="OMA" id="MNCKHEQ"/>
<sequence length="305" mass="33900">MMRGEICPLLCLGVFLHYAYADVFYAVINSRNLDLPCGVDTDTPDIQWKYRTPGSQEYTLILSTNTRSGATRKGQGTHLQSRTRINGRGLRISSVQKGDSGFYRCDQGGRQTEHQLLLVVVSADPPSPLLQSSKVILHCQVEGGSSPRRKWLWPNGTDAQSWGEGDMEMKGVSHTHHGAWKCQIEDNAFEATLNIYVLGIKPLTQPVLRIKEGDTVVLPCQLSASVSNMLSHLSFIRGGWKIESSQHPLLSLRSTGETGLCWNETKLKGIQNISQEKLYTDLSISLNEVSIYPCLILNLSNFSLH</sequence>
<dbReference type="GeneTree" id="ENSGT00510000054197"/>
<dbReference type="PANTHER" id="PTHR11422:SF6">
    <property type="entry name" value="HEMICENTIN-1 ISOFORM X1"/>
    <property type="match status" value="1"/>
</dbReference>
<dbReference type="AlphaFoldDB" id="W5MK28"/>
<dbReference type="HOGENOM" id="CLU_912031_0_0_1"/>
<accession>W5MK28</accession>
<organism evidence="3 4">
    <name type="scientific">Lepisosteus oculatus</name>
    <name type="common">Spotted gar</name>
    <dbReference type="NCBI Taxonomy" id="7918"/>
    <lineage>
        <taxon>Eukaryota</taxon>
        <taxon>Metazoa</taxon>
        <taxon>Chordata</taxon>
        <taxon>Craniata</taxon>
        <taxon>Vertebrata</taxon>
        <taxon>Euteleostomi</taxon>
        <taxon>Actinopterygii</taxon>
        <taxon>Neopterygii</taxon>
        <taxon>Holostei</taxon>
        <taxon>Semionotiformes</taxon>
        <taxon>Lepisosteidae</taxon>
        <taxon>Lepisosteus</taxon>
    </lineage>
</organism>
<dbReference type="STRING" id="7918.ENSLOCP00000008737"/>
<dbReference type="InterPro" id="IPR013106">
    <property type="entry name" value="Ig_V-set"/>
</dbReference>
<dbReference type="eggNOG" id="KOG4222">
    <property type="taxonomic scope" value="Eukaryota"/>
</dbReference>
<dbReference type="PROSITE" id="PS50835">
    <property type="entry name" value="IG_LIKE"/>
    <property type="match status" value="2"/>
</dbReference>
<dbReference type="SUPFAM" id="SSF48726">
    <property type="entry name" value="Immunoglobulin"/>
    <property type="match status" value="2"/>
</dbReference>
<dbReference type="InParanoid" id="W5MK28"/>
<protein>
    <recommendedName>
        <fullName evidence="2">Ig-like domain-containing protein</fullName>
    </recommendedName>
</protein>
<feature type="domain" description="Ig-like" evidence="2">
    <location>
        <begin position="131"/>
        <end position="194"/>
    </location>
</feature>
<dbReference type="EMBL" id="AHAT01034806">
    <property type="status" value="NOT_ANNOTATED_CDS"/>
    <property type="molecule type" value="Genomic_DNA"/>
</dbReference>
<dbReference type="Bgee" id="ENSLOCG00000007220">
    <property type="expression patterns" value="Expressed in pharyngeal gill and 7 other cell types or tissues"/>
</dbReference>
<dbReference type="Pfam" id="PF07686">
    <property type="entry name" value="V-set"/>
    <property type="match status" value="1"/>
</dbReference>
<dbReference type="InterPro" id="IPR003598">
    <property type="entry name" value="Ig_sub2"/>
</dbReference>
<reference evidence="3" key="2">
    <citation type="submission" date="2025-08" db="UniProtKB">
        <authorList>
            <consortium name="Ensembl"/>
        </authorList>
    </citation>
    <scope>IDENTIFICATION</scope>
</reference>
<keyword evidence="1" id="KW-0732">Signal</keyword>
<reference evidence="3" key="3">
    <citation type="submission" date="2025-09" db="UniProtKB">
        <authorList>
            <consortium name="Ensembl"/>
        </authorList>
    </citation>
    <scope>IDENTIFICATION</scope>
</reference>